<keyword evidence="2" id="KW-1185">Reference proteome</keyword>
<dbReference type="EMBL" id="FZNN01000020">
    <property type="protein sequence ID" value="SNR74920.1"/>
    <property type="molecule type" value="Genomic_DNA"/>
</dbReference>
<sequence>MSAGLTAKWTIPLQEDRVTENISGLSVIVDEWGKPPPNRIVVYSISDGAGPTNLSLVATGLPGWLAVEFGKNDVPIGDETLCEPGDIVGLFLVLRSEYDHATISQDLEGIEVNVQIRTDNCFQNHYLKLLNIEPVTSTFPDLRIEKRQNEKPLQIGEAEIRADQEIAIATLEVKQPRPRLAHSGGERSVTVSAKVQCAFSGASLPISAQITNSNGHTVSDAERGIPDAFDVGKTMTYDLSIRASAIDWPAPPDNVDHADLKINWMVAFEDETPVSVIIARRITLRQGELVAIRFGEPPSVTPTMLKTPPDVDDLLPGRVNMSKQARAFSLSVCQLSSKIDTLRMRFRLSEGGPELETVTPIDIDLSDLAPGEFKAVQIEFKAQSLNEALSQGSDENELVIALQAEKREAPEEKFFGALHVSITAHSQTREVIGCLDFGASSSAFYLMRSSDDRRTPLALGDFAFSLVGKHAESVPSATVPIALLPMAVSLNSDAHMRSEKDPLSLVHPDFIGTEESAVRKRLEFGERSYDVSIPCVDIADASRHADRTIRDLKRRFISPGTLTLPEVWRKDGSSVSKIRQIDFDNLLHDVFSELGSYVLPRALVQPGGDRDQAEVWLDMNPSNLSLVFTHPCGLAEDRLNAFKSAAQRFAKHFTGQAEDDLKCQLKFVPEALAAAYYCIDQYRANDPQRIARGHKTYACLDIGAGTLDATLITVEHGEGGYVKSWEIDTHFGAPVGGQDLDSALLDVALSTLDSSLSEGGDLFESHEYFPDIAADPARRKAKMAERIDAAKKVLSEVVRKHAAETSTAYSWNSTSLPSAFDIDLAEIVRTKITGGAGHSRKYLTRSEWPCIQLDPTTGATRLSIPKDALRVLGDFDLSDIGRTDPRSVAALLGRAVPAMLAREAERRNRTNVTWFVTGRTPLWPPLFETIAETVRSTGVGALADTRPFGAAKMKTAVVEGAISLSQIDLDLSDRETLPLAWVRRVSAMVDELSMQSILRLEEVRYLDTLLSSTPLPVHDWSLAHVLPGLQDHTNSPQIGRDQIEKLFREFDLPTVLKCEPVASYVENAVTGQVLCEIQEKSDGRYIKIGNHSIPLTTGRIASRSSVHA</sequence>
<dbReference type="Proteomes" id="UP000198417">
    <property type="component" value="Unassembled WGS sequence"/>
</dbReference>
<dbReference type="OrthoDB" id="8143373at2"/>
<organism evidence="1 2">
    <name type="scientific">Puniceibacterium sediminis</name>
    <dbReference type="NCBI Taxonomy" id="1608407"/>
    <lineage>
        <taxon>Bacteria</taxon>
        <taxon>Pseudomonadati</taxon>
        <taxon>Pseudomonadota</taxon>
        <taxon>Alphaproteobacteria</taxon>
        <taxon>Rhodobacterales</taxon>
        <taxon>Paracoccaceae</taxon>
        <taxon>Puniceibacterium</taxon>
    </lineage>
</organism>
<dbReference type="SUPFAM" id="SSF53067">
    <property type="entry name" value="Actin-like ATPase domain"/>
    <property type="match status" value="1"/>
</dbReference>
<protein>
    <submittedName>
        <fullName evidence="1">Uncharacterized protein</fullName>
    </submittedName>
</protein>
<accession>A0A238YV39</accession>
<dbReference type="InterPro" id="IPR043129">
    <property type="entry name" value="ATPase_NBD"/>
</dbReference>
<evidence type="ECO:0000313" key="1">
    <source>
        <dbReference type="EMBL" id="SNR74920.1"/>
    </source>
</evidence>
<dbReference type="Gene3D" id="3.90.640.10">
    <property type="entry name" value="Actin, Chain A, domain 4"/>
    <property type="match status" value="1"/>
</dbReference>
<dbReference type="AlphaFoldDB" id="A0A238YV39"/>
<dbReference type="Gene3D" id="3.30.420.40">
    <property type="match status" value="2"/>
</dbReference>
<evidence type="ECO:0000313" key="2">
    <source>
        <dbReference type="Proteomes" id="UP000198417"/>
    </source>
</evidence>
<gene>
    <name evidence="1" type="ORF">SAMN06265370_12040</name>
</gene>
<dbReference type="RefSeq" id="WP_089272965.1">
    <property type="nucleotide sequence ID" value="NZ_FZNN01000020.1"/>
</dbReference>
<proteinExistence type="predicted"/>
<reference evidence="1 2" key="1">
    <citation type="submission" date="2017-06" db="EMBL/GenBank/DDBJ databases">
        <authorList>
            <person name="Kim H.J."/>
            <person name="Triplett B.A."/>
        </authorList>
    </citation>
    <scope>NUCLEOTIDE SEQUENCE [LARGE SCALE GENOMIC DNA]</scope>
    <source>
        <strain evidence="1 2">DSM 29052</strain>
    </source>
</reference>
<name>A0A238YV39_9RHOB</name>